<keyword evidence="8" id="KW-0539">Nucleus</keyword>
<evidence type="ECO:0000313" key="12">
    <source>
        <dbReference type="EMBL" id="KAK9830430.1"/>
    </source>
</evidence>
<accession>A0AAW1R8V3</accession>
<evidence type="ECO:0000256" key="4">
    <source>
        <dbReference type="ARBA" id="ARBA00022517"/>
    </source>
</evidence>
<keyword evidence="13" id="KW-1185">Reference proteome</keyword>
<protein>
    <recommendedName>
        <fullName evidence="11">C2H2-type domain-containing protein</fullName>
    </recommendedName>
</protein>
<dbReference type="SUPFAM" id="SSF57667">
    <property type="entry name" value="beta-beta-alpha zinc fingers"/>
    <property type="match status" value="1"/>
</dbReference>
<dbReference type="InterPro" id="IPR013087">
    <property type="entry name" value="Znf_C2H2_type"/>
</dbReference>
<dbReference type="GO" id="GO:0005634">
    <property type="term" value="C:nucleus"/>
    <property type="evidence" value="ECO:0007669"/>
    <property type="project" value="UniProtKB-SubCell"/>
</dbReference>
<dbReference type="GO" id="GO:0008270">
    <property type="term" value="F:zinc ion binding"/>
    <property type="evidence" value="ECO:0007669"/>
    <property type="project" value="UniProtKB-KW"/>
</dbReference>
<reference evidence="12 13" key="1">
    <citation type="journal article" date="2024" name="Nat. Commun.">
        <title>Phylogenomics reveals the evolutionary origins of lichenization in chlorophyte algae.</title>
        <authorList>
            <person name="Puginier C."/>
            <person name="Libourel C."/>
            <person name="Otte J."/>
            <person name="Skaloud P."/>
            <person name="Haon M."/>
            <person name="Grisel S."/>
            <person name="Petersen M."/>
            <person name="Berrin J.G."/>
            <person name="Delaux P.M."/>
            <person name="Dal Grande F."/>
            <person name="Keller J."/>
        </authorList>
    </citation>
    <scope>NUCLEOTIDE SEQUENCE [LARGE SCALE GENOMIC DNA]</scope>
    <source>
        <strain evidence="12 13">SAG 2043</strain>
    </source>
</reference>
<name>A0AAW1R8V3_9CHLO</name>
<dbReference type="GO" id="GO:0043021">
    <property type="term" value="F:ribonucleoprotein complex binding"/>
    <property type="evidence" value="ECO:0007669"/>
    <property type="project" value="UniProtKB-ARBA"/>
</dbReference>
<dbReference type="PROSITE" id="PS00028">
    <property type="entry name" value="ZINC_FINGER_C2H2_1"/>
    <property type="match status" value="1"/>
</dbReference>
<dbReference type="GO" id="GO:0005737">
    <property type="term" value="C:cytoplasm"/>
    <property type="evidence" value="ECO:0007669"/>
    <property type="project" value="UniProtKB-SubCell"/>
</dbReference>
<keyword evidence="7" id="KW-0862">Zinc</keyword>
<dbReference type="EMBL" id="JALJOR010000001">
    <property type="protein sequence ID" value="KAK9830430.1"/>
    <property type="molecule type" value="Genomic_DNA"/>
</dbReference>
<evidence type="ECO:0000256" key="5">
    <source>
        <dbReference type="ARBA" id="ARBA00022723"/>
    </source>
</evidence>
<keyword evidence="3" id="KW-0963">Cytoplasm</keyword>
<dbReference type="Proteomes" id="UP001489004">
    <property type="component" value="Unassembled WGS sequence"/>
</dbReference>
<evidence type="ECO:0000256" key="1">
    <source>
        <dbReference type="ARBA" id="ARBA00004123"/>
    </source>
</evidence>
<organism evidence="12 13">
    <name type="scientific">[Myrmecia] bisecta</name>
    <dbReference type="NCBI Taxonomy" id="41462"/>
    <lineage>
        <taxon>Eukaryota</taxon>
        <taxon>Viridiplantae</taxon>
        <taxon>Chlorophyta</taxon>
        <taxon>core chlorophytes</taxon>
        <taxon>Trebouxiophyceae</taxon>
        <taxon>Trebouxiales</taxon>
        <taxon>Trebouxiaceae</taxon>
        <taxon>Myrmecia</taxon>
    </lineage>
</organism>
<evidence type="ECO:0000256" key="2">
    <source>
        <dbReference type="ARBA" id="ARBA00004496"/>
    </source>
</evidence>
<evidence type="ECO:0000256" key="7">
    <source>
        <dbReference type="ARBA" id="ARBA00022833"/>
    </source>
</evidence>
<dbReference type="FunFam" id="3.30.160.60:FF:000299">
    <property type="entry name" value="Zinc finger protein 593"/>
    <property type="match status" value="1"/>
</dbReference>
<proteinExistence type="inferred from homology"/>
<keyword evidence="4" id="KW-0690">Ribosome biogenesis</keyword>
<evidence type="ECO:0000313" key="13">
    <source>
        <dbReference type="Proteomes" id="UP001489004"/>
    </source>
</evidence>
<gene>
    <name evidence="12" type="ORF">WJX72_011735</name>
</gene>
<feature type="compositionally biased region" description="Basic residues" evidence="10">
    <location>
        <begin position="93"/>
        <end position="106"/>
    </location>
</feature>
<dbReference type="GO" id="GO:0042254">
    <property type="term" value="P:ribosome biogenesis"/>
    <property type="evidence" value="ECO:0007669"/>
    <property type="project" value="UniProtKB-KW"/>
</dbReference>
<evidence type="ECO:0000259" key="11">
    <source>
        <dbReference type="PROSITE" id="PS00028"/>
    </source>
</evidence>
<feature type="domain" description="C2H2-type" evidence="11">
    <location>
        <begin position="74"/>
        <end position="96"/>
    </location>
</feature>
<evidence type="ECO:0000256" key="10">
    <source>
        <dbReference type="SAM" id="MobiDB-lite"/>
    </source>
</evidence>
<evidence type="ECO:0000256" key="9">
    <source>
        <dbReference type="ARBA" id="ARBA00038064"/>
    </source>
</evidence>
<comment type="subcellular location">
    <subcellularLocation>
        <location evidence="2">Cytoplasm</location>
    </subcellularLocation>
    <subcellularLocation>
        <location evidence="1">Nucleus</location>
    </subcellularLocation>
</comment>
<dbReference type="Pfam" id="PF12171">
    <property type="entry name" value="zf-C2H2_jaz"/>
    <property type="match status" value="1"/>
</dbReference>
<evidence type="ECO:0000256" key="3">
    <source>
        <dbReference type="ARBA" id="ARBA00022490"/>
    </source>
</evidence>
<comment type="caution">
    <text evidence="12">The sequence shown here is derived from an EMBL/GenBank/DDBJ whole genome shotgun (WGS) entry which is preliminary data.</text>
</comment>
<dbReference type="AlphaFoldDB" id="A0AAW1R8V3"/>
<evidence type="ECO:0000256" key="6">
    <source>
        <dbReference type="ARBA" id="ARBA00022771"/>
    </source>
</evidence>
<dbReference type="Gene3D" id="3.30.160.60">
    <property type="entry name" value="Classic Zinc Finger"/>
    <property type="match status" value="1"/>
</dbReference>
<dbReference type="GO" id="GO:0003676">
    <property type="term" value="F:nucleic acid binding"/>
    <property type="evidence" value="ECO:0007669"/>
    <property type="project" value="InterPro"/>
</dbReference>
<dbReference type="InterPro" id="IPR022755">
    <property type="entry name" value="Znf_C2H2_jaz"/>
</dbReference>
<sequence length="140" mass="15393">MPTNKGRGKRCVGSSKCKKTHKQQLRGIFAARHIDQVWEDVRKEVVHDGKQGPLGTTSKAALDEDLPAHGKFYCVPCSRYFISAAAQTEHARTKPHKRRIKALKGAKPHDQKDADWAAGMGVADNGEKLRAPALPVAMDI</sequence>
<dbReference type="InterPro" id="IPR003604">
    <property type="entry name" value="Matrin/U1-like-C_Znf_C2H2"/>
</dbReference>
<dbReference type="PANTHER" id="PTHR47444">
    <property type="entry name" value="EXPRESSED PROTEIN"/>
    <property type="match status" value="1"/>
</dbReference>
<comment type="similarity">
    <text evidence="9">Belongs to the ZNF593/BUD20 C2H2-type zinc-finger protein family.</text>
</comment>
<feature type="region of interest" description="Disordered" evidence="10">
    <location>
        <begin position="92"/>
        <end position="112"/>
    </location>
</feature>
<keyword evidence="5" id="KW-0479">Metal-binding</keyword>
<dbReference type="InterPro" id="IPR036236">
    <property type="entry name" value="Znf_C2H2_sf"/>
</dbReference>
<evidence type="ECO:0000256" key="8">
    <source>
        <dbReference type="ARBA" id="ARBA00023242"/>
    </source>
</evidence>
<keyword evidence="6" id="KW-0863">Zinc-finger</keyword>
<dbReference type="SMART" id="SM00451">
    <property type="entry name" value="ZnF_U1"/>
    <property type="match status" value="1"/>
</dbReference>
<dbReference type="PANTHER" id="PTHR47444:SF1">
    <property type="entry name" value="EXPRESSED PROTEIN"/>
    <property type="match status" value="1"/>
</dbReference>